<sequence>MQTQTLTPPRTEFSDLTTRVFDTGDGKSLSELADLTARWVARFGATRSTQSASGVQTPRAPSPTMADPQTSLDAPCTQNLNPSVTAGKEDDNALFVGNVQVNPSPNVHDPINVGFYNSSPKTTILYPFGYTMGEIPQRCGACEGFGHATEQCPKVKKVPLGLECRVCYKGCAGSYYAGESRASCSGCTSMQQEEGKG</sequence>
<keyword evidence="3" id="KW-1185">Reference proteome</keyword>
<name>A0AAE1Y3S7_9LAMI</name>
<reference evidence="2" key="1">
    <citation type="submission" date="2020-06" db="EMBL/GenBank/DDBJ databases">
        <authorList>
            <person name="Li T."/>
            <person name="Hu X."/>
            <person name="Zhang T."/>
            <person name="Song X."/>
            <person name="Zhang H."/>
            <person name="Dai N."/>
            <person name="Sheng W."/>
            <person name="Hou X."/>
            <person name="Wei L."/>
        </authorList>
    </citation>
    <scope>NUCLEOTIDE SEQUENCE</scope>
    <source>
        <strain evidence="2">3651</strain>
        <tissue evidence="2">Leaf</tissue>
    </source>
</reference>
<reference evidence="2" key="2">
    <citation type="journal article" date="2024" name="Plant">
        <title>Genomic evolution and insights into agronomic trait innovations of Sesamum species.</title>
        <authorList>
            <person name="Miao H."/>
            <person name="Wang L."/>
            <person name="Qu L."/>
            <person name="Liu H."/>
            <person name="Sun Y."/>
            <person name="Le M."/>
            <person name="Wang Q."/>
            <person name="Wei S."/>
            <person name="Zheng Y."/>
            <person name="Lin W."/>
            <person name="Duan Y."/>
            <person name="Cao H."/>
            <person name="Xiong S."/>
            <person name="Wang X."/>
            <person name="Wei L."/>
            <person name="Li C."/>
            <person name="Ma Q."/>
            <person name="Ju M."/>
            <person name="Zhao R."/>
            <person name="Li G."/>
            <person name="Mu C."/>
            <person name="Tian Q."/>
            <person name="Mei H."/>
            <person name="Zhang T."/>
            <person name="Gao T."/>
            <person name="Zhang H."/>
        </authorList>
    </citation>
    <scope>NUCLEOTIDE SEQUENCE</scope>
    <source>
        <strain evidence="2">3651</strain>
    </source>
</reference>
<proteinExistence type="predicted"/>
<feature type="compositionally biased region" description="Polar residues" evidence="1">
    <location>
        <begin position="46"/>
        <end position="56"/>
    </location>
</feature>
<feature type="region of interest" description="Disordered" evidence="1">
    <location>
        <begin position="46"/>
        <end position="75"/>
    </location>
</feature>
<evidence type="ECO:0000313" key="2">
    <source>
        <dbReference type="EMBL" id="KAK4423120.1"/>
    </source>
</evidence>
<dbReference type="EMBL" id="JACGWO010000007">
    <property type="protein sequence ID" value="KAK4423120.1"/>
    <property type="molecule type" value="Genomic_DNA"/>
</dbReference>
<protein>
    <submittedName>
        <fullName evidence="2">Uncharacterized protein</fullName>
    </submittedName>
</protein>
<evidence type="ECO:0000256" key="1">
    <source>
        <dbReference type="SAM" id="MobiDB-lite"/>
    </source>
</evidence>
<comment type="caution">
    <text evidence="2">The sequence shown here is derived from an EMBL/GenBank/DDBJ whole genome shotgun (WGS) entry which is preliminary data.</text>
</comment>
<evidence type="ECO:0000313" key="3">
    <source>
        <dbReference type="Proteomes" id="UP001293254"/>
    </source>
</evidence>
<organism evidence="2 3">
    <name type="scientific">Sesamum alatum</name>
    <dbReference type="NCBI Taxonomy" id="300844"/>
    <lineage>
        <taxon>Eukaryota</taxon>
        <taxon>Viridiplantae</taxon>
        <taxon>Streptophyta</taxon>
        <taxon>Embryophyta</taxon>
        <taxon>Tracheophyta</taxon>
        <taxon>Spermatophyta</taxon>
        <taxon>Magnoliopsida</taxon>
        <taxon>eudicotyledons</taxon>
        <taxon>Gunneridae</taxon>
        <taxon>Pentapetalae</taxon>
        <taxon>asterids</taxon>
        <taxon>lamiids</taxon>
        <taxon>Lamiales</taxon>
        <taxon>Pedaliaceae</taxon>
        <taxon>Sesamum</taxon>
    </lineage>
</organism>
<gene>
    <name evidence="2" type="ORF">Salat_1894600</name>
</gene>
<accession>A0AAE1Y3S7</accession>
<dbReference type="Proteomes" id="UP001293254">
    <property type="component" value="Unassembled WGS sequence"/>
</dbReference>
<dbReference type="AlphaFoldDB" id="A0AAE1Y3S7"/>